<feature type="compositionally biased region" description="Polar residues" evidence="1">
    <location>
        <begin position="376"/>
        <end position="385"/>
    </location>
</feature>
<feature type="region of interest" description="Disordered" evidence="1">
    <location>
        <begin position="499"/>
        <end position="527"/>
    </location>
</feature>
<keyword evidence="4" id="KW-1185">Reference proteome</keyword>
<dbReference type="AlphaFoldDB" id="Q2GDQ1"/>
<evidence type="ECO:0000313" key="3">
    <source>
        <dbReference type="EMBL" id="ABD45729.1"/>
    </source>
</evidence>
<feature type="compositionally biased region" description="Basic and acidic residues" evidence="1">
    <location>
        <begin position="515"/>
        <end position="527"/>
    </location>
</feature>
<keyword evidence="2" id="KW-1133">Transmembrane helix</keyword>
<feature type="compositionally biased region" description="Low complexity" evidence="1">
    <location>
        <begin position="347"/>
        <end position="369"/>
    </location>
</feature>
<feature type="compositionally biased region" description="Basic residues" evidence="1">
    <location>
        <begin position="386"/>
        <end position="397"/>
    </location>
</feature>
<feature type="compositionally biased region" description="Acidic residues" evidence="1">
    <location>
        <begin position="501"/>
        <end position="514"/>
    </location>
</feature>
<organism evidence="3 4">
    <name type="scientific">Ehrlichia sennetsu (strain ATCC VR-367 / Miyayama)</name>
    <name type="common">Neorickettsia sennetsu</name>
    <dbReference type="NCBI Taxonomy" id="222891"/>
    <lineage>
        <taxon>Bacteria</taxon>
        <taxon>Pseudomonadati</taxon>
        <taxon>Pseudomonadota</taxon>
        <taxon>Alphaproteobacteria</taxon>
        <taxon>Rickettsiales</taxon>
        <taxon>Anaplasmataceae</taxon>
        <taxon>Ehrlichia</taxon>
    </lineage>
</organism>
<keyword evidence="2" id="KW-0472">Membrane</keyword>
<proteinExistence type="predicted"/>
<protein>
    <submittedName>
        <fullName evidence="3">Uncharacterized protein</fullName>
    </submittedName>
</protein>
<name>Q2GDQ1_EHRS3</name>
<dbReference type="OrthoDB" id="9819866at2"/>
<dbReference type="HOGENOM" id="CLU_516608_0_0_5"/>
<dbReference type="EMBL" id="CP000237">
    <property type="protein sequence ID" value="ABD45729.1"/>
    <property type="molecule type" value="Genomic_DNA"/>
</dbReference>
<evidence type="ECO:0000313" key="4">
    <source>
        <dbReference type="Proteomes" id="UP000001942"/>
    </source>
</evidence>
<evidence type="ECO:0000256" key="2">
    <source>
        <dbReference type="SAM" id="Phobius"/>
    </source>
</evidence>
<evidence type="ECO:0000256" key="1">
    <source>
        <dbReference type="SAM" id="MobiDB-lite"/>
    </source>
</evidence>
<reference evidence="3 4" key="1">
    <citation type="journal article" date="2006" name="PLoS Genet.">
        <title>Comparative genomics of emerging human ehrlichiosis agents.</title>
        <authorList>
            <person name="Dunning Hotopp J.C."/>
            <person name="Lin M."/>
            <person name="Madupu R."/>
            <person name="Crabtree J."/>
            <person name="Angiuoli S.V."/>
            <person name="Eisen J.A."/>
            <person name="Seshadri R."/>
            <person name="Ren Q."/>
            <person name="Wu M."/>
            <person name="Utterback T.R."/>
            <person name="Smith S."/>
            <person name="Lewis M."/>
            <person name="Khouri H."/>
            <person name="Zhang C."/>
            <person name="Niu H."/>
            <person name="Lin Q."/>
            <person name="Ohashi N."/>
            <person name="Zhi N."/>
            <person name="Nelson W."/>
            <person name="Brinkac L.M."/>
            <person name="Dodson R.J."/>
            <person name="Rosovitz M.J."/>
            <person name="Sundaram J."/>
            <person name="Daugherty S.C."/>
            <person name="Davidsen T."/>
            <person name="Durkin A.S."/>
            <person name="Gwinn M."/>
            <person name="Haft D.H."/>
            <person name="Selengut J.D."/>
            <person name="Sullivan S.A."/>
            <person name="Zafar N."/>
            <person name="Zhou L."/>
            <person name="Benahmed F."/>
            <person name="Forberger H."/>
            <person name="Halpin R."/>
            <person name="Mulligan S."/>
            <person name="Robinson J."/>
            <person name="White O."/>
            <person name="Rikihisa Y."/>
            <person name="Tettelin H."/>
        </authorList>
    </citation>
    <scope>NUCLEOTIDE SEQUENCE [LARGE SCALE GENOMIC DNA]</scope>
    <source>
        <strain evidence="4">ATCC VR-367 / Miyayama</strain>
    </source>
</reference>
<feature type="compositionally biased region" description="Polar residues" evidence="1">
    <location>
        <begin position="315"/>
        <end position="346"/>
    </location>
</feature>
<gene>
    <name evidence="3" type="ordered locus">NSE_0511</name>
</gene>
<accession>Q2GDQ1</accession>
<feature type="compositionally biased region" description="Polar residues" evidence="1">
    <location>
        <begin position="404"/>
        <end position="432"/>
    </location>
</feature>
<feature type="transmembrane region" description="Helical" evidence="2">
    <location>
        <begin position="448"/>
        <end position="473"/>
    </location>
</feature>
<sequence>MQGQENRLISYLIHGGCKYQLSQKGNELTLEIENSYGKKASVSVSGVDCSNFTPRLDPLSKSNTAQVVLSFKSIGGKYKSVVYSYNSGQGSLTEQGPGYTHPGQLLSINGCGPVNREKVCAVYNESGSTKVQVLSVNSDTGAIITSVAPKIINGLDKNVAAISATEGGGQRIVVLAKDGTGLKTGGSTGNSITMSPFTPTGGLSGEKVDKILLNACKDSRVCAVVTSLKGEVYYLKSNGDSISTTSTKIASYTGDSTSLSVDPEYGAGSTVSKFNVFVTGNGGSVTKASFEVIGNQCEKSNSATITEKIYTSQASVTTTEPTGSQTSVGTKLVTTSQATGNNSGNRATSTNRAVTSTSATTVETATSPSVRRKNTTPHTKPNSTTKGHHSTKKRATRAAKTVSPAVTHSTNPTFYPTTNVGLLSSTANPPRESTSSAVAPSSASTAGLAFGIIAGGVVCFLLLGFLYLVCLVCRRRARERRRLEIDRLALAMEAFNPSEGDYSDSEVNDILEDTNVDRHNPEKNNQR</sequence>
<dbReference type="KEGG" id="nse:NSE_0511"/>
<feature type="region of interest" description="Disordered" evidence="1">
    <location>
        <begin position="315"/>
        <end position="438"/>
    </location>
</feature>
<keyword evidence="2" id="KW-0812">Transmembrane</keyword>
<dbReference type="Proteomes" id="UP000001942">
    <property type="component" value="Chromosome"/>
</dbReference>
<dbReference type="RefSeq" id="WP_011451901.1">
    <property type="nucleotide sequence ID" value="NC_007798.1"/>
</dbReference>